<keyword evidence="1" id="KW-1133">Transmembrane helix</keyword>
<keyword evidence="1" id="KW-0472">Membrane</keyword>
<evidence type="ECO:0000313" key="2">
    <source>
        <dbReference type="EMBL" id="CAI2718830.1"/>
    </source>
</evidence>
<name>A0ABN8W2C3_9BACT</name>
<feature type="transmembrane region" description="Helical" evidence="1">
    <location>
        <begin position="25"/>
        <end position="47"/>
    </location>
</feature>
<evidence type="ECO:0000313" key="3">
    <source>
        <dbReference type="Proteomes" id="UP001157733"/>
    </source>
</evidence>
<accession>A0ABN8W2C3</accession>
<reference evidence="2 3" key="1">
    <citation type="submission" date="2022-09" db="EMBL/GenBank/DDBJ databases">
        <authorList>
            <person name="Kop L."/>
        </authorList>
    </citation>
    <scope>NUCLEOTIDE SEQUENCE [LARGE SCALE GENOMIC DNA]</scope>
    <source>
        <strain evidence="2 3">347</strain>
    </source>
</reference>
<dbReference type="EMBL" id="OX336137">
    <property type="protein sequence ID" value="CAI2718830.1"/>
    <property type="molecule type" value="Genomic_DNA"/>
</dbReference>
<sequence>MKPIPIAMHLKRTVRDKFLNNEQGFSLIDILLAIALLSFGLLAYGAFMGSTVDRNSSNEWGSIAATIAEERIEALRTKAQSTVINNADDETDTPVVVSKVTFNRTTDVVNGAAGNLTDITVTVTWTDNLPSTYTVSTRLHQQP</sequence>
<dbReference type="Proteomes" id="UP001157733">
    <property type="component" value="Chromosome"/>
</dbReference>
<dbReference type="RefSeq" id="WP_282011704.1">
    <property type="nucleotide sequence ID" value="NZ_OX336137.1"/>
</dbReference>
<keyword evidence="3" id="KW-1185">Reference proteome</keyword>
<proteinExistence type="predicted"/>
<gene>
    <name evidence="2" type="ORF">NSPWAT_1974</name>
</gene>
<organism evidence="2 3">
    <name type="scientific">Nitrospina watsonii</name>
    <dbReference type="NCBI Taxonomy" id="1323948"/>
    <lineage>
        <taxon>Bacteria</taxon>
        <taxon>Pseudomonadati</taxon>
        <taxon>Nitrospinota/Tectimicrobiota group</taxon>
        <taxon>Nitrospinota</taxon>
        <taxon>Nitrospinia</taxon>
        <taxon>Nitrospinales</taxon>
        <taxon>Nitrospinaceae</taxon>
        <taxon>Nitrospina</taxon>
    </lineage>
</organism>
<evidence type="ECO:0000256" key="1">
    <source>
        <dbReference type="SAM" id="Phobius"/>
    </source>
</evidence>
<protein>
    <submittedName>
        <fullName evidence="2">Type II secretion system protein</fullName>
    </submittedName>
</protein>
<keyword evidence="1" id="KW-0812">Transmembrane</keyword>